<protein>
    <submittedName>
        <fullName evidence="2">Uncharacterized protein</fullName>
    </submittedName>
</protein>
<feature type="signal peptide" evidence="1">
    <location>
        <begin position="1"/>
        <end position="20"/>
    </location>
</feature>
<keyword evidence="1" id="KW-0732">Signal</keyword>
<dbReference type="EMBL" id="JANDHW010000001">
    <property type="protein sequence ID" value="MCP9610698.1"/>
    <property type="molecule type" value="Genomic_DNA"/>
</dbReference>
<keyword evidence="3" id="KW-1185">Reference proteome</keyword>
<gene>
    <name evidence="2" type="ORF">NMU02_01135</name>
</gene>
<accession>A0ABT1MDI4</accession>
<reference evidence="2 3" key="1">
    <citation type="submission" date="2022-07" db="EMBL/GenBank/DDBJ databases">
        <title>Fecal culturing of patients with breast cancer.</title>
        <authorList>
            <person name="Teng N.M.Y."/>
            <person name="Kiu R."/>
            <person name="Evans R."/>
            <person name="Baker D.J."/>
            <person name="Zenner C."/>
            <person name="Robinson S.D."/>
            <person name="Hall L.J."/>
        </authorList>
    </citation>
    <scope>NUCLEOTIDE SEQUENCE [LARGE SCALE GENOMIC DNA]</scope>
    <source>
        <strain evidence="2 3">LH1063</strain>
    </source>
</reference>
<dbReference type="RefSeq" id="WP_255025254.1">
    <property type="nucleotide sequence ID" value="NZ_JANDHW010000001.1"/>
</dbReference>
<comment type="caution">
    <text evidence="2">The sequence shown here is derived from an EMBL/GenBank/DDBJ whole genome shotgun (WGS) entry which is preliminary data.</text>
</comment>
<feature type="chain" id="PRO_5045916405" evidence="1">
    <location>
        <begin position="21"/>
        <end position="259"/>
    </location>
</feature>
<proteinExistence type="predicted"/>
<evidence type="ECO:0000313" key="3">
    <source>
        <dbReference type="Proteomes" id="UP001205603"/>
    </source>
</evidence>
<name>A0ABT1MDI4_9BACT</name>
<sequence>MNLKKIIALPALCFCVSASATEIETEDNKGVNFNVAGDIVSSYVWRGQYQTGSSFQPTLGINVSGFSLTAWGSVDFTGKGAKEVDLTASYSIAGVTIGITDYWWKGEGALNYFHYKSHKTDHIFEAGISYALPIEKFPLSLSWYTMFAGADKKGTVLSGYDDNEEPVYEMNKRGKQAYSTYVELNYPFAIKKVGLNAIVGFTPWDAPMYGTREFSVTNVSLKASKEIIITDKFSLPVYTQIIWNPNKEDIHLVLGITLR</sequence>
<organism evidence="2 3">
    <name type="scientific">Coprobacter tertius</name>
    <dbReference type="NCBI Taxonomy" id="2944915"/>
    <lineage>
        <taxon>Bacteria</taxon>
        <taxon>Pseudomonadati</taxon>
        <taxon>Bacteroidota</taxon>
        <taxon>Bacteroidia</taxon>
        <taxon>Bacteroidales</taxon>
        <taxon>Barnesiellaceae</taxon>
        <taxon>Coprobacter</taxon>
    </lineage>
</organism>
<evidence type="ECO:0000256" key="1">
    <source>
        <dbReference type="SAM" id="SignalP"/>
    </source>
</evidence>
<dbReference type="Proteomes" id="UP001205603">
    <property type="component" value="Unassembled WGS sequence"/>
</dbReference>
<evidence type="ECO:0000313" key="2">
    <source>
        <dbReference type="EMBL" id="MCP9610698.1"/>
    </source>
</evidence>